<keyword evidence="5" id="KW-0963">Cytoplasm</keyword>
<name>A0A4V2SUJ9_9PSEU</name>
<evidence type="ECO:0000256" key="11">
    <source>
        <dbReference type="ARBA" id="ARBA00031350"/>
    </source>
</evidence>
<dbReference type="GO" id="GO:0004719">
    <property type="term" value="F:protein-L-isoaspartate (D-aspartate) O-methyltransferase activity"/>
    <property type="evidence" value="ECO:0007669"/>
    <property type="project" value="UniProtKB-EC"/>
</dbReference>
<dbReference type="Gene3D" id="3.40.50.150">
    <property type="entry name" value="Vaccinia Virus protein VP39"/>
    <property type="match status" value="1"/>
</dbReference>
<evidence type="ECO:0000256" key="2">
    <source>
        <dbReference type="ARBA" id="ARBA00005369"/>
    </source>
</evidence>
<sequence length="382" mass="42209">MNWEPHARQLMHEVATSGAVYDRRWKLALRETPRHQFVPSIFTQRGNGSWVETTSEDPGWLAKAYRNDALVTKLATTPAGDPITVSSSTKPGLMMRMLEALEVRDGQRVLEIGTGTGYNAALLCHRLGAAQVFSVDIGQDLVHAASARLAALGYEPTLVTGDGAGGMPEHAPFDRIIATCSVPAIPDAWQQQVRQGGIILADLKLSENAGNLVLLRRTVNGLHGRFLPRWAGFMAMRAADIAPTWTASAPAEAETTESTTELEPYPWTMLVPWFLANIGYAEPVRFGMRGFVAGKPQWTYLESAGGSWARVRINADNGGRRTVVQGGPRRLWDVLEAEHQHWTRLGRPDWSRFGLTVTPEGEHTVWLDNPERPQTWPLQHSP</sequence>
<evidence type="ECO:0000256" key="9">
    <source>
        <dbReference type="ARBA" id="ARBA00030757"/>
    </source>
</evidence>
<evidence type="ECO:0000256" key="3">
    <source>
        <dbReference type="ARBA" id="ARBA00011890"/>
    </source>
</evidence>
<dbReference type="RefSeq" id="WP_132876284.1">
    <property type="nucleotide sequence ID" value="NZ_SLXQ01000002.1"/>
</dbReference>
<gene>
    <name evidence="12" type="ORF">EV191_10285</name>
</gene>
<dbReference type="InterPro" id="IPR000682">
    <property type="entry name" value="PCMT"/>
</dbReference>
<evidence type="ECO:0000256" key="8">
    <source>
        <dbReference type="ARBA" id="ARBA00022691"/>
    </source>
</evidence>
<dbReference type="EMBL" id="SLXQ01000002">
    <property type="protein sequence ID" value="TCP54876.1"/>
    <property type="molecule type" value="Genomic_DNA"/>
</dbReference>
<evidence type="ECO:0000256" key="1">
    <source>
        <dbReference type="ARBA" id="ARBA00004496"/>
    </source>
</evidence>
<reference evidence="12 13" key="1">
    <citation type="submission" date="2019-03" db="EMBL/GenBank/DDBJ databases">
        <title>Genomic Encyclopedia of Type Strains, Phase IV (KMG-IV): sequencing the most valuable type-strain genomes for metagenomic binning, comparative biology and taxonomic classification.</title>
        <authorList>
            <person name="Goeker M."/>
        </authorList>
    </citation>
    <scope>NUCLEOTIDE SEQUENCE [LARGE SCALE GENOMIC DNA]</scope>
    <source>
        <strain evidence="12 13">DSM 45765</strain>
    </source>
</reference>
<evidence type="ECO:0000256" key="7">
    <source>
        <dbReference type="ARBA" id="ARBA00022679"/>
    </source>
</evidence>
<dbReference type="SUPFAM" id="SSF53335">
    <property type="entry name" value="S-adenosyl-L-methionine-dependent methyltransferases"/>
    <property type="match status" value="1"/>
</dbReference>
<evidence type="ECO:0000256" key="4">
    <source>
        <dbReference type="ARBA" id="ARBA00013346"/>
    </source>
</evidence>
<dbReference type="Proteomes" id="UP000294911">
    <property type="component" value="Unassembled WGS sequence"/>
</dbReference>
<protein>
    <recommendedName>
        <fullName evidence="4">Protein-L-isoaspartate O-methyltransferase</fullName>
        <ecNumber evidence="3">2.1.1.77</ecNumber>
    </recommendedName>
    <alternativeName>
        <fullName evidence="11">L-isoaspartyl protein carboxyl methyltransferase</fullName>
    </alternativeName>
    <alternativeName>
        <fullName evidence="9">Protein L-isoaspartyl methyltransferase</fullName>
    </alternativeName>
    <alternativeName>
        <fullName evidence="10">Protein-beta-aspartate methyltransferase</fullName>
    </alternativeName>
</protein>
<dbReference type="InterPro" id="IPR029063">
    <property type="entry name" value="SAM-dependent_MTases_sf"/>
</dbReference>
<evidence type="ECO:0000313" key="12">
    <source>
        <dbReference type="EMBL" id="TCP54876.1"/>
    </source>
</evidence>
<dbReference type="Pfam" id="PF01135">
    <property type="entry name" value="PCMT"/>
    <property type="match status" value="1"/>
</dbReference>
<organism evidence="12 13">
    <name type="scientific">Tamaricihabitans halophyticus</name>
    <dbReference type="NCBI Taxonomy" id="1262583"/>
    <lineage>
        <taxon>Bacteria</taxon>
        <taxon>Bacillati</taxon>
        <taxon>Actinomycetota</taxon>
        <taxon>Actinomycetes</taxon>
        <taxon>Pseudonocardiales</taxon>
        <taxon>Pseudonocardiaceae</taxon>
        <taxon>Tamaricihabitans</taxon>
    </lineage>
</organism>
<dbReference type="PANTHER" id="PTHR11579:SF0">
    <property type="entry name" value="PROTEIN-L-ISOASPARTATE(D-ASPARTATE) O-METHYLTRANSFERASE"/>
    <property type="match status" value="1"/>
</dbReference>
<comment type="caution">
    <text evidence="12">The sequence shown here is derived from an EMBL/GenBank/DDBJ whole genome shotgun (WGS) entry which is preliminary data.</text>
</comment>
<keyword evidence="7 12" id="KW-0808">Transferase</keyword>
<evidence type="ECO:0000256" key="10">
    <source>
        <dbReference type="ARBA" id="ARBA00031323"/>
    </source>
</evidence>
<comment type="subcellular location">
    <subcellularLocation>
        <location evidence="1">Cytoplasm</location>
    </subcellularLocation>
</comment>
<keyword evidence="6 12" id="KW-0489">Methyltransferase</keyword>
<dbReference type="EC" id="2.1.1.77" evidence="3"/>
<dbReference type="AlphaFoldDB" id="A0A4V2SUJ9"/>
<dbReference type="OrthoDB" id="5143400at2"/>
<proteinExistence type="inferred from homology"/>
<dbReference type="PANTHER" id="PTHR11579">
    <property type="entry name" value="PROTEIN-L-ISOASPARTATE O-METHYLTRANSFERASE"/>
    <property type="match status" value="1"/>
</dbReference>
<evidence type="ECO:0000256" key="6">
    <source>
        <dbReference type="ARBA" id="ARBA00022603"/>
    </source>
</evidence>
<comment type="similarity">
    <text evidence="2">Belongs to the methyltransferase superfamily. L-isoaspartyl/D-aspartyl protein methyltransferase family.</text>
</comment>
<evidence type="ECO:0000313" key="13">
    <source>
        <dbReference type="Proteomes" id="UP000294911"/>
    </source>
</evidence>
<evidence type="ECO:0000256" key="5">
    <source>
        <dbReference type="ARBA" id="ARBA00022490"/>
    </source>
</evidence>
<accession>A0A4V2SUJ9</accession>
<dbReference type="CDD" id="cd02440">
    <property type="entry name" value="AdoMet_MTases"/>
    <property type="match status" value="1"/>
</dbReference>
<dbReference type="GO" id="GO:0005737">
    <property type="term" value="C:cytoplasm"/>
    <property type="evidence" value="ECO:0007669"/>
    <property type="project" value="UniProtKB-SubCell"/>
</dbReference>
<keyword evidence="8" id="KW-0949">S-adenosyl-L-methionine</keyword>
<dbReference type="GO" id="GO:0032259">
    <property type="term" value="P:methylation"/>
    <property type="evidence" value="ECO:0007669"/>
    <property type="project" value="UniProtKB-KW"/>
</dbReference>
<keyword evidence="13" id="KW-1185">Reference proteome</keyword>